<dbReference type="SUPFAM" id="SSF53659">
    <property type="entry name" value="Isocitrate/Isopropylmalate dehydrogenase-like"/>
    <property type="match status" value="1"/>
</dbReference>
<dbReference type="Pfam" id="PF02504">
    <property type="entry name" value="FA_synthesis"/>
    <property type="match status" value="1"/>
</dbReference>
<dbReference type="Proteomes" id="UP000824142">
    <property type="component" value="Unassembled WGS sequence"/>
</dbReference>
<reference evidence="11" key="1">
    <citation type="submission" date="2020-10" db="EMBL/GenBank/DDBJ databases">
        <authorList>
            <person name="Gilroy R."/>
        </authorList>
    </citation>
    <scope>NUCLEOTIDE SEQUENCE</scope>
    <source>
        <strain evidence="11">CHK136-897</strain>
    </source>
</reference>
<dbReference type="NCBIfam" id="TIGR00182">
    <property type="entry name" value="plsX"/>
    <property type="match status" value="1"/>
</dbReference>
<comment type="subcellular location">
    <subcellularLocation>
        <location evidence="10">Cytoplasm</location>
    </subcellularLocation>
    <text evidence="10">Associated with the membrane possibly through PlsY.</text>
</comment>
<comment type="pathway">
    <text evidence="10">Lipid metabolism; phospholipid metabolism.</text>
</comment>
<organism evidence="11 12">
    <name type="scientific">Candidatus Enterousia avicola</name>
    <dbReference type="NCBI Taxonomy" id="2840787"/>
    <lineage>
        <taxon>Bacteria</taxon>
        <taxon>Pseudomonadati</taxon>
        <taxon>Pseudomonadota</taxon>
        <taxon>Alphaproteobacteria</taxon>
        <taxon>Candidatus Enterousia</taxon>
    </lineage>
</organism>
<dbReference type="PANTHER" id="PTHR30100">
    <property type="entry name" value="FATTY ACID/PHOSPHOLIPID SYNTHESIS PROTEIN PLSX"/>
    <property type="match status" value="1"/>
</dbReference>
<evidence type="ECO:0000256" key="6">
    <source>
        <dbReference type="ARBA" id="ARBA00023209"/>
    </source>
</evidence>
<keyword evidence="6 10" id="KW-0594">Phospholipid biosynthesis</keyword>
<evidence type="ECO:0000256" key="4">
    <source>
        <dbReference type="ARBA" id="ARBA00022679"/>
    </source>
</evidence>
<dbReference type="EC" id="2.3.1.274" evidence="8 10"/>
<evidence type="ECO:0000256" key="8">
    <source>
        <dbReference type="ARBA" id="ARBA00024069"/>
    </source>
</evidence>
<gene>
    <name evidence="10 11" type="primary">plsX</name>
    <name evidence="11" type="ORF">IAC63_02720</name>
</gene>
<dbReference type="InterPro" id="IPR012281">
    <property type="entry name" value="Phospholipid_synth_PlsX-like"/>
</dbReference>
<comment type="similarity">
    <text evidence="10">Belongs to the PlsX family.</text>
</comment>
<evidence type="ECO:0000256" key="5">
    <source>
        <dbReference type="ARBA" id="ARBA00023098"/>
    </source>
</evidence>
<dbReference type="Gene3D" id="3.40.718.10">
    <property type="entry name" value="Isopropylmalate Dehydrogenase"/>
    <property type="match status" value="1"/>
</dbReference>
<dbReference type="PIRSF" id="PIRSF002465">
    <property type="entry name" value="Phsphlp_syn_PlsX"/>
    <property type="match status" value="1"/>
</dbReference>
<accession>A0A9D1MS80</accession>
<dbReference type="GO" id="GO:0043811">
    <property type="term" value="F:phosphate:acyl-[acyl carrier protein] acyltransferase activity"/>
    <property type="evidence" value="ECO:0007669"/>
    <property type="project" value="UniProtKB-UniRule"/>
</dbReference>
<evidence type="ECO:0000256" key="10">
    <source>
        <dbReference type="HAMAP-Rule" id="MF_00019"/>
    </source>
</evidence>
<keyword evidence="7 10" id="KW-1208">Phospholipid metabolism</keyword>
<dbReference type="InterPro" id="IPR003664">
    <property type="entry name" value="FA_synthesis"/>
</dbReference>
<keyword evidence="11" id="KW-0012">Acyltransferase</keyword>
<dbReference type="PANTHER" id="PTHR30100:SF1">
    <property type="entry name" value="PHOSPHATE ACYLTRANSFERASE"/>
    <property type="match status" value="1"/>
</dbReference>
<dbReference type="GO" id="GO:0006633">
    <property type="term" value="P:fatty acid biosynthetic process"/>
    <property type="evidence" value="ECO:0007669"/>
    <property type="project" value="UniProtKB-UniRule"/>
</dbReference>
<evidence type="ECO:0000256" key="3">
    <source>
        <dbReference type="ARBA" id="ARBA00022516"/>
    </source>
</evidence>
<comment type="catalytic activity">
    <reaction evidence="1 10">
        <text>a fatty acyl-[ACP] + phosphate = an acyl phosphate + holo-[ACP]</text>
        <dbReference type="Rhea" id="RHEA:42292"/>
        <dbReference type="Rhea" id="RHEA-COMP:9685"/>
        <dbReference type="Rhea" id="RHEA-COMP:14125"/>
        <dbReference type="ChEBI" id="CHEBI:43474"/>
        <dbReference type="ChEBI" id="CHEBI:59918"/>
        <dbReference type="ChEBI" id="CHEBI:64479"/>
        <dbReference type="ChEBI" id="CHEBI:138651"/>
        <dbReference type="EC" id="2.3.1.274"/>
    </reaction>
</comment>
<evidence type="ECO:0000256" key="1">
    <source>
        <dbReference type="ARBA" id="ARBA00001232"/>
    </source>
</evidence>
<keyword evidence="3 10" id="KW-0444">Lipid biosynthesis</keyword>
<keyword evidence="2 10" id="KW-0963">Cytoplasm</keyword>
<comment type="subunit">
    <text evidence="9 10">Homodimer. Probably interacts with PlsY.</text>
</comment>
<comment type="function">
    <text evidence="10">Catalyzes the reversible formation of acyl-phosphate (acyl-PO(4)) from acyl-[acyl-carrier-protein] (acyl-ACP). This enzyme utilizes acyl-ACP as fatty acyl donor, but not acyl-CoA.</text>
</comment>
<name>A0A9D1MS80_9PROT</name>
<comment type="caution">
    <text evidence="11">The sequence shown here is derived from an EMBL/GenBank/DDBJ whole genome shotgun (WGS) entry which is preliminary data.</text>
</comment>
<evidence type="ECO:0000256" key="2">
    <source>
        <dbReference type="ARBA" id="ARBA00022490"/>
    </source>
</evidence>
<dbReference type="EMBL" id="DVNO01000021">
    <property type="protein sequence ID" value="HIU65529.1"/>
    <property type="molecule type" value="Genomic_DNA"/>
</dbReference>
<evidence type="ECO:0000256" key="9">
    <source>
        <dbReference type="ARBA" id="ARBA00046608"/>
    </source>
</evidence>
<evidence type="ECO:0000256" key="7">
    <source>
        <dbReference type="ARBA" id="ARBA00023264"/>
    </source>
</evidence>
<dbReference type="HAMAP" id="MF_00019">
    <property type="entry name" value="PlsX"/>
    <property type="match status" value="1"/>
</dbReference>
<evidence type="ECO:0000313" key="11">
    <source>
        <dbReference type="EMBL" id="HIU65529.1"/>
    </source>
</evidence>
<dbReference type="GO" id="GO:0008654">
    <property type="term" value="P:phospholipid biosynthetic process"/>
    <property type="evidence" value="ECO:0007669"/>
    <property type="project" value="UniProtKB-KW"/>
</dbReference>
<reference evidence="11" key="2">
    <citation type="journal article" date="2021" name="PeerJ">
        <title>Extensive microbial diversity within the chicken gut microbiome revealed by metagenomics and culture.</title>
        <authorList>
            <person name="Gilroy R."/>
            <person name="Ravi A."/>
            <person name="Getino M."/>
            <person name="Pursley I."/>
            <person name="Horton D.L."/>
            <person name="Alikhan N.F."/>
            <person name="Baker D."/>
            <person name="Gharbi K."/>
            <person name="Hall N."/>
            <person name="Watson M."/>
            <person name="Adriaenssens E.M."/>
            <person name="Foster-Nyarko E."/>
            <person name="Jarju S."/>
            <person name="Secka A."/>
            <person name="Antonio M."/>
            <person name="Oren A."/>
            <person name="Chaudhuri R.R."/>
            <person name="La Ragione R."/>
            <person name="Hildebrand F."/>
            <person name="Pallen M.J."/>
        </authorList>
    </citation>
    <scope>NUCLEOTIDE SEQUENCE</scope>
    <source>
        <strain evidence="11">CHK136-897</strain>
    </source>
</reference>
<keyword evidence="5 10" id="KW-0443">Lipid metabolism</keyword>
<protein>
    <recommendedName>
        <fullName evidence="8 10">Phosphate acyltransferase</fullName>
        <ecNumber evidence="8 10">2.3.1.274</ecNumber>
    </recommendedName>
    <alternativeName>
        <fullName evidence="10">Acyl-ACP phosphotransacylase</fullName>
    </alternativeName>
    <alternativeName>
        <fullName evidence="10">Acyl-[acyl-carrier-protein]--phosphate acyltransferase</fullName>
    </alternativeName>
    <alternativeName>
        <fullName evidence="10">Phosphate-acyl-ACP acyltransferase</fullName>
    </alternativeName>
</protein>
<dbReference type="GO" id="GO:0005737">
    <property type="term" value="C:cytoplasm"/>
    <property type="evidence" value="ECO:0007669"/>
    <property type="project" value="UniProtKB-SubCell"/>
</dbReference>
<proteinExistence type="inferred from homology"/>
<keyword evidence="4 10" id="KW-0808">Transferase</keyword>
<dbReference type="AlphaFoldDB" id="A0A9D1MS80"/>
<evidence type="ECO:0000313" key="12">
    <source>
        <dbReference type="Proteomes" id="UP000824142"/>
    </source>
</evidence>
<sequence length="354" mass="37934">MSAEKKIIAIDAMGGDKGPNAVLGGMNQFLYQNGEDKVFFRLFGQTKVLNPLLAKYPRVARNCEVIDAPGVIKGTDKVRDVIRHSQDTSMYMAIKDVREGNSAAVVSAGNTGILMSLSKLALKTIDGISRPAITTMLPSGGGDSRVVVLDLGANVQCGERDLFDFAILGSVYAEVIGKMSRPKVGVLNIGEEATKGNETLQKLNKLLTEHKDELPYEYIGFVEGNDIGGGNVQVVVTDGFTGNIVLKTVEGTAKLIKRVLVDNLKKSILAIIGAFFLVHVFKRLKNKIDPRSYAGATFLGLKGFAVKTHGNSDALAFANSIKYASDLTGANLNDVIAARAASVSKIRDEIVTQE</sequence>